<comment type="caution">
    <text evidence="2">The sequence shown here is derived from an EMBL/GenBank/DDBJ whole genome shotgun (WGS) entry which is preliminary data.</text>
</comment>
<keyword evidence="1" id="KW-0732">Signal</keyword>
<evidence type="ECO:0000313" key="2">
    <source>
        <dbReference type="EMBL" id="KAJ8320628.1"/>
    </source>
</evidence>
<evidence type="ECO:0000313" key="3">
    <source>
        <dbReference type="Proteomes" id="UP001217089"/>
    </source>
</evidence>
<dbReference type="EMBL" id="JARBDR010000141">
    <property type="protein sequence ID" value="KAJ8320628.1"/>
    <property type="molecule type" value="Genomic_DNA"/>
</dbReference>
<protein>
    <submittedName>
        <fullName evidence="2">Uncharacterized protein</fullName>
    </submittedName>
</protein>
<organism evidence="2 3">
    <name type="scientific">Tegillarca granosa</name>
    <name type="common">Malaysian cockle</name>
    <name type="synonym">Anadara granosa</name>
    <dbReference type="NCBI Taxonomy" id="220873"/>
    <lineage>
        <taxon>Eukaryota</taxon>
        <taxon>Metazoa</taxon>
        <taxon>Spiralia</taxon>
        <taxon>Lophotrochozoa</taxon>
        <taxon>Mollusca</taxon>
        <taxon>Bivalvia</taxon>
        <taxon>Autobranchia</taxon>
        <taxon>Pteriomorphia</taxon>
        <taxon>Arcoida</taxon>
        <taxon>Arcoidea</taxon>
        <taxon>Arcidae</taxon>
        <taxon>Tegillarca</taxon>
    </lineage>
</organism>
<feature type="chain" id="PRO_5047323723" evidence="1">
    <location>
        <begin position="20"/>
        <end position="133"/>
    </location>
</feature>
<proteinExistence type="predicted"/>
<keyword evidence="3" id="KW-1185">Reference proteome</keyword>
<sequence length="133" mass="14898">MRKYLTILIFACIIPLSVGILCYSCSDSSGDEGKNGCQVNIKTMSKHRREYEKNTEGSLWLKNCTNPNLTYCIIEKVESSGRVYSFIRECSDGDVLSYSKKDVPTLRNLKADNQTACGYIQSGFGICEYGYVS</sequence>
<reference evidence="2 3" key="1">
    <citation type="submission" date="2022-12" db="EMBL/GenBank/DDBJ databases">
        <title>Chromosome-level genome of Tegillarca granosa.</title>
        <authorList>
            <person name="Kim J."/>
        </authorList>
    </citation>
    <scope>NUCLEOTIDE SEQUENCE [LARGE SCALE GENOMIC DNA]</scope>
    <source>
        <strain evidence="2">Teg-2019</strain>
        <tissue evidence="2">Adductor muscle</tissue>
    </source>
</reference>
<feature type="signal peptide" evidence="1">
    <location>
        <begin position="1"/>
        <end position="19"/>
    </location>
</feature>
<gene>
    <name evidence="2" type="ORF">KUTeg_002215</name>
</gene>
<dbReference type="Proteomes" id="UP001217089">
    <property type="component" value="Unassembled WGS sequence"/>
</dbReference>
<accession>A0ABQ9FTP0</accession>
<name>A0ABQ9FTP0_TEGGR</name>
<evidence type="ECO:0000256" key="1">
    <source>
        <dbReference type="SAM" id="SignalP"/>
    </source>
</evidence>